<feature type="compositionally biased region" description="Pro residues" evidence="2">
    <location>
        <begin position="1"/>
        <end position="11"/>
    </location>
</feature>
<name>A0A139AV57_GONPJ</name>
<feature type="region of interest" description="Disordered" evidence="2">
    <location>
        <begin position="1"/>
        <end position="21"/>
    </location>
</feature>
<dbReference type="Gene3D" id="1.25.40.20">
    <property type="entry name" value="Ankyrin repeat-containing domain"/>
    <property type="match status" value="1"/>
</dbReference>
<protein>
    <submittedName>
        <fullName evidence="3">Uncharacterized protein</fullName>
    </submittedName>
</protein>
<evidence type="ECO:0000313" key="3">
    <source>
        <dbReference type="EMBL" id="KXS20584.1"/>
    </source>
</evidence>
<dbReference type="AlphaFoldDB" id="A0A139AV57"/>
<dbReference type="Proteomes" id="UP000070544">
    <property type="component" value="Unassembled WGS sequence"/>
</dbReference>
<evidence type="ECO:0000256" key="1">
    <source>
        <dbReference type="PROSITE-ProRule" id="PRU00023"/>
    </source>
</evidence>
<dbReference type="EMBL" id="KQ965735">
    <property type="protein sequence ID" value="KXS20584.1"/>
    <property type="molecule type" value="Genomic_DNA"/>
</dbReference>
<dbReference type="InterPro" id="IPR002110">
    <property type="entry name" value="Ankyrin_rpt"/>
</dbReference>
<evidence type="ECO:0000256" key="2">
    <source>
        <dbReference type="SAM" id="MobiDB-lite"/>
    </source>
</evidence>
<keyword evidence="4" id="KW-1185">Reference proteome</keyword>
<sequence>MQSLLPLPPPSLTADNPTPPRHSIAVPQSDSELLTSCELGDVQGVRRALAGDADVNCRKRVALGCRVFSEAKATKELFRRETREKGSGPSEIRVATSSCESALGLAVLADSLAIVQLLLEAGADPNLPVEWRIIRGRAVWTDETWREIVMKGWDLTFTFRNALELCLAEGVVTDYTGAPVTAAQVALNNFQIARNKPGALVKLDNPTQPQETFDQCDLIPNLNMVSLLLQYGVRPTKRSRAALLRFNNDPQLIQLLEEKHRIRSLQQTERAPRKSRD</sequence>
<organism evidence="3 4">
    <name type="scientific">Gonapodya prolifera (strain JEL478)</name>
    <name type="common">Monoblepharis prolifera</name>
    <dbReference type="NCBI Taxonomy" id="1344416"/>
    <lineage>
        <taxon>Eukaryota</taxon>
        <taxon>Fungi</taxon>
        <taxon>Fungi incertae sedis</taxon>
        <taxon>Chytridiomycota</taxon>
        <taxon>Chytridiomycota incertae sedis</taxon>
        <taxon>Monoblepharidomycetes</taxon>
        <taxon>Monoblepharidales</taxon>
        <taxon>Gonapodyaceae</taxon>
        <taxon>Gonapodya</taxon>
    </lineage>
</organism>
<reference evidence="3 4" key="1">
    <citation type="journal article" date="2015" name="Genome Biol. Evol.">
        <title>Phylogenomic analyses indicate that early fungi evolved digesting cell walls of algal ancestors of land plants.</title>
        <authorList>
            <person name="Chang Y."/>
            <person name="Wang S."/>
            <person name="Sekimoto S."/>
            <person name="Aerts A.L."/>
            <person name="Choi C."/>
            <person name="Clum A."/>
            <person name="LaButti K.M."/>
            <person name="Lindquist E.A."/>
            <person name="Yee Ngan C."/>
            <person name="Ohm R.A."/>
            <person name="Salamov A.A."/>
            <person name="Grigoriev I.V."/>
            <person name="Spatafora J.W."/>
            <person name="Berbee M.L."/>
        </authorList>
    </citation>
    <scope>NUCLEOTIDE SEQUENCE [LARGE SCALE GENOMIC DNA]</scope>
    <source>
        <strain evidence="3 4">JEL478</strain>
    </source>
</reference>
<dbReference type="InterPro" id="IPR036770">
    <property type="entry name" value="Ankyrin_rpt-contain_sf"/>
</dbReference>
<dbReference type="SUPFAM" id="SSF48403">
    <property type="entry name" value="Ankyrin repeat"/>
    <property type="match status" value="1"/>
</dbReference>
<proteinExistence type="predicted"/>
<accession>A0A139AV57</accession>
<keyword evidence="1" id="KW-0040">ANK repeat</keyword>
<dbReference type="PROSITE" id="PS50088">
    <property type="entry name" value="ANK_REPEAT"/>
    <property type="match status" value="1"/>
</dbReference>
<dbReference type="OrthoDB" id="4772757at2759"/>
<evidence type="ECO:0000313" key="4">
    <source>
        <dbReference type="Proteomes" id="UP000070544"/>
    </source>
</evidence>
<gene>
    <name evidence="3" type="ORF">M427DRAFT_52178</name>
</gene>
<dbReference type="Pfam" id="PF00023">
    <property type="entry name" value="Ank"/>
    <property type="match status" value="1"/>
</dbReference>
<feature type="repeat" description="ANK" evidence="1">
    <location>
        <begin position="98"/>
        <end position="130"/>
    </location>
</feature>